<protein>
    <submittedName>
        <fullName evidence="3">Integron integrase</fullName>
    </submittedName>
</protein>
<dbReference type="Proteomes" id="UP000324974">
    <property type="component" value="Chromosome"/>
</dbReference>
<organism evidence="3 4">
    <name type="scientific">Limnoglobus roseus</name>
    <dbReference type="NCBI Taxonomy" id="2598579"/>
    <lineage>
        <taxon>Bacteria</taxon>
        <taxon>Pseudomonadati</taxon>
        <taxon>Planctomycetota</taxon>
        <taxon>Planctomycetia</taxon>
        <taxon>Gemmatales</taxon>
        <taxon>Gemmataceae</taxon>
        <taxon>Limnoglobus</taxon>
    </lineage>
</organism>
<evidence type="ECO:0000256" key="1">
    <source>
        <dbReference type="ARBA" id="ARBA00023125"/>
    </source>
</evidence>
<keyword evidence="1" id="KW-0238">DNA-binding</keyword>
<keyword evidence="4" id="KW-1185">Reference proteome</keyword>
<accession>A0A5C1APV5</accession>
<dbReference type="GO" id="GO:0015074">
    <property type="term" value="P:DNA integration"/>
    <property type="evidence" value="ECO:0007669"/>
    <property type="project" value="InterPro"/>
</dbReference>
<evidence type="ECO:0000313" key="4">
    <source>
        <dbReference type="Proteomes" id="UP000324974"/>
    </source>
</evidence>
<dbReference type="InterPro" id="IPR010998">
    <property type="entry name" value="Integrase_recombinase_N"/>
</dbReference>
<name>A0A5C1APV5_9BACT</name>
<dbReference type="Gene3D" id="1.10.150.130">
    <property type="match status" value="1"/>
</dbReference>
<dbReference type="KEGG" id="lrs:PX52LOC_07286"/>
<dbReference type="Pfam" id="PF13495">
    <property type="entry name" value="Phage_int_SAM_4"/>
    <property type="match status" value="1"/>
</dbReference>
<dbReference type="AlphaFoldDB" id="A0A5C1APV5"/>
<dbReference type="GO" id="GO:0003677">
    <property type="term" value="F:DNA binding"/>
    <property type="evidence" value="ECO:0007669"/>
    <property type="project" value="UniProtKB-KW"/>
</dbReference>
<gene>
    <name evidence="3" type="ORF">PX52LOC_07286</name>
</gene>
<reference evidence="4" key="1">
    <citation type="submission" date="2019-08" db="EMBL/GenBank/DDBJ databases">
        <title>Limnoglobus roseus gen. nov., sp. nov., a novel freshwater planctomycete with a giant genome from the family Gemmataceae.</title>
        <authorList>
            <person name="Kulichevskaya I.S."/>
            <person name="Naumoff D.G."/>
            <person name="Miroshnikov K."/>
            <person name="Ivanova A."/>
            <person name="Philippov D.A."/>
            <person name="Hakobyan A."/>
            <person name="Rijpstra I.C."/>
            <person name="Sinninghe Damste J.S."/>
            <person name="Liesack W."/>
            <person name="Dedysh S.N."/>
        </authorList>
    </citation>
    <scope>NUCLEOTIDE SEQUENCE [LARGE SCALE GENOMIC DNA]</scope>
    <source>
        <strain evidence="4">PX52</strain>
    </source>
</reference>
<proteinExistence type="predicted"/>
<dbReference type="InterPro" id="IPR004107">
    <property type="entry name" value="Integrase_SAM-like_N"/>
</dbReference>
<sequence length="76" mass="8999">MKLLDQVRAKLRLLHYAWGTAQSSTRWIERYIRFHKRGNVWRHPADLSATAVKEFLMHLARDRQVSASTQEPSPRK</sequence>
<evidence type="ECO:0000313" key="3">
    <source>
        <dbReference type="EMBL" id="QEL20197.1"/>
    </source>
</evidence>
<evidence type="ECO:0000259" key="2">
    <source>
        <dbReference type="Pfam" id="PF13495"/>
    </source>
</evidence>
<dbReference type="EMBL" id="CP042425">
    <property type="protein sequence ID" value="QEL20197.1"/>
    <property type="molecule type" value="Genomic_DNA"/>
</dbReference>
<feature type="domain" description="Integrase SAM-like N-terminal" evidence="2">
    <location>
        <begin position="3"/>
        <end position="71"/>
    </location>
</feature>